<dbReference type="Gene3D" id="1.20.1290.10">
    <property type="entry name" value="AhpD-like"/>
    <property type="match status" value="1"/>
</dbReference>
<dbReference type="EMBL" id="BAABJP010000015">
    <property type="protein sequence ID" value="GAA5156773.1"/>
    <property type="molecule type" value="Genomic_DNA"/>
</dbReference>
<gene>
    <name evidence="2" type="ORF">GCM10023321_33300</name>
</gene>
<dbReference type="SUPFAM" id="SSF69118">
    <property type="entry name" value="AhpD-like"/>
    <property type="match status" value="1"/>
</dbReference>
<evidence type="ECO:0000259" key="1">
    <source>
        <dbReference type="Pfam" id="PF02627"/>
    </source>
</evidence>
<protein>
    <recommendedName>
        <fullName evidence="1">Carboxymuconolactone decarboxylase-like domain-containing protein</fullName>
    </recommendedName>
</protein>
<organism evidence="2 3">
    <name type="scientific">Pseudonocardia eucalypti</name>
    <dbReference type="NCBI Taxonomy" id="648755"/>
    <lineage>
        <taxon>Bacteria</taxon>
        <taxon>Bacillati</taxon>
        <taxon>Actinomycetota</taxon>
        <taxon>Actinomycetes</taxon>
        <taxon>Pseudonocardiales</taxon>
        <taxon>Pseudonocardiaceae</taxon>
        <taxon>Pseudonocardia</taxon>
    </lineage>
</organism>
<reference evidence="3" key="1">
    <citation type="journal article" date="2019" name="Int. J. Syst. Evol. Microbiol.">
        <title>The Global Catalogue of Microorganisms (GCM) 10K type strain sequencing project: providing services to taxonomists for standard genome sequencing and annotation.</title>
        <authorList>
            <consortium name="The Broad Institute Genomics Platform"/>
            <consortium name="The Broad Institute Genome Sequencing Center for Infectious Disease"/>
            <person name="Wu L."/>
            <person name="Ma J."/>
        </authorList>
    </citation>
    <scope>NUCLEOTIDE SEQUENCE [LARGE SCALE GENOMIC DNA]</scope>
    <source>
        <strain evidence="3">JCM 18303</strain>
    </source>
</reference>
<proteinExistence type="predicted"/>
<sequence length="147" mass="16436">MTRRLNMVEVAPGAYPVVLGLEKYCVKHVDSTVLELIKLRASVINGCAYCVDMHSHDALAKGETTERLFQVAAWHDAACFTDRERAALALTDQVTRIADGGVSDEVWAEVRAHWSEEETANLIMAIATINVWNRMNVATRNPPERRN</sequence>
<dbReference type="RefSeq" id="WP_185059564.1">
    <property type="nucleotide sequence ID" value="NZ_BAABJP010000015.1"/>
</dbReference>
<dbReference type="InterPro" id="IPR003779">
    <property type="entry name" value="CMD-like"/>
</dbReference>
<keyword evidence="3" id="KW-1185">Reference proteome</keyword>
<comment type="caution">
    <text evidence="2">The sequence shown here is derived from an EMBL/GenBank/DDBJ whole genome shotgun (WGS) entry which is preliminary data.</text>
</comment>
<accession>A0ABP9Q4Q2</accession>
<evidence type="ECO:0000313" key="3">
    <source>
        <dbReference type="Proteomes" id="UP001428817"/>
    </source>
</evidence>
<name>A0ABP9Q4Q2_9PSEU</name>
<dbReference type="Proteomes" id="UP001428817">
    <property type="component" value="Unassembled WGS sequence"/>
</dbReference>
<dbReference type="InterPro" id="IPR029032">
    <property type="entry name" value="AhpD-like"/>
</dbReference>
<dbReference type="Pfam" id="PF02627">
    <property type="entry name" value="CMD"/>
    <property type="match status" value="1"/>
</dbReference>
<dbReference type="PANTHER" id="PTHR34846:SF5">
    <property type="entry name" value="CARBOXYMUCONOLACTONE DECARBOXYLASE-LIKE DOMAIN-CONTAINING PROTEIN"/>
    <property type="match status" value="1"/>
</dbReference>
<feature type="domain" description="Carboxymuconolactone decarboxylase-like" evidence="1">
    <location>
        <begin position="27"/>
        <end position="92"/>
    </location>
</feature>
<dbReference type="PANTHER" id="PTHR34846">
    <property type="entry name" value="4-CARBOXYMUCONOLACTONE DECARBOXYLASE FAMILY PROTEIN (AFU_ORTHOLOGUE AFUA_6G11590)"/>
    <property type="match status" value="1"/>
</dbReference>
<dbReference type="NCBIfam" id="TIGR00778">
    <property type="entry name" value="ahpD_dom"/>
    <property type="match status" value="1"/>
</dbReference>
<evidence type="ECO:0000313" key="2">
    <source>
        <dbReference type="EMBL" id="GAA5156773.1"/>
    </source>
</evidence>
<dbReference type="InterPro" id="IPR004675">
    <property type="entry name" value="AhpD_core"/>
</dbReference>